<dbReference type="InterPro" id="IPR009384">
    <property type="entry name" value="SwrD-like"/>
</dbReference>
<accession>A0ABU4VLY6</accession>
<dbReference type="PANTHER" id="PTHR39185:SF1">
    <property type="entry name" value="SWARMING MOTILITY PROTEIN SWRD"/>
    <property type="match status" value="1"/>
</dbReference>
<name>A0ABU4VLY6_9ACTN</name>
<keyword evidence="2" id="KW-0282">Flagellum</keyword>
<feature type="region of interest" description="Disordered" evidence="1">
    <location>
        <begin position="67"/>
        <end position="89"/>
    </location>
</feature>
<proteinExistence type="predicted"/>
<keyword evidence="2" id="KW-0966">Cell projection</keyword>
<dbReference type="RefSeq" id="WP_319955011.1">
    <property type="nucleotide sequence ID" value="NZ_JAXAVX010000008.1"/>
</dbReference>
<dbReference type="EMBL" id="JAXAVX010000008">
    <property type="protein sequence ID" value="MDX8152856.1"/>
    <property type="molecule type" value="Genomic_DNA"/>
</dbReference>
<keyword evidence="3" id="KW-1185">Reference proteome</keyword>
<evidence type="ECO:0000256" key="1">
    <source>
        <dbReference type="SAM" id="MobiDB-lite"/>
    </source>
</evidence>
<dbReference type="PANTHER" id="PTHR39185">
    <property type="entry name" value="SWARMING MOTILITY PROTEIN SWRD"/>
    <property type="match status" value="1"/>
</dbReference>
<keyword evidence="2" id="KW-0969">Cilium</keyword>
<evidence type="ECO:0000313" key="2">
    <source>
        <dbReference type="EMBL" id="MDX8152856.1"/>
    </source>
</evidence>
<dbReference type="Proteomes" id="UP001277761">
    <property type="component" value="Unassembled WGS sequence"/>
</dbReference>
<sequence length="89" mass="9758">MITVHRLGLEPKPFLLNCDLIVMVESTPDTIVTLTTGDRIGVVETPAEVRAEVARWRAGVQRLATRGGLDPTHVGPAEVRALTADHHRR</sequence>
<organism evidence="2 3">
    <name type="scientific">Patulibacter brassicae</name>
    <dbReference type="NCBI Taxonomy" id="1705717"/>
    <lineage>
        <taxon>Bacteria</taxon>
        <taxon>Bacillati</taxon>
        <taxon>Actinomycetota</taxon>
        <taxon>Thermoleophilia</taxon>
        <taxon>Solirubrobacterales</taxon>
        <taxon>Patulibacteraceae</taxon>
        <taxon>Patulibacter</taxon>
    </lineage>
</organism>
<dbReference type="Pfam" id="PF06289">
    <property type="entry name" value="FlbD"/>
    <property type="match status" value="1"/>
</dbReference>
<comment type="caution">
    <text evidence="2">The sequence shown here is derived from an EMBL/GenBank/DDBJ whole genome shotgun (WGS) entry which is preliminary data.</text>
</comment>
<reference evidence="2 3" key="1">
    <citation type="submission" date="2023-11" db="EMBL/GenBank/DDBJ databases">
        <authorList>
            <person name="Xu M."/>
            <person name="Jiang T."/>
        </authorList>
    </citation>
    <scope>NUCLEOTIDE SEQUENCE [LARGE SCALE GENOMIC DNA]</scope>
    <source>
        <strain evidence="2 3">SD</strain>
    </source>
</reference>
<gene>
    <name evidence="2" type="ORF">SK069_14740</name>
</gene>
<protein>
    <submittedName>
        <fullName evidence="2">Flagellar FlbD family protein</fullName>
    </submittedName>
</protein>
<evidence type="ECO:0000313" key="3">
    <source>
        <dbReference type="Proteomes" id="UP001277761"/>
    </source>
</evidence>